<dbReference type="SUPFAM" id="SSF47928">
    <property type="entry name" value="N-terminal domain of the delta subunit of the F1F0-ATP synthase"/>
    <property type="match status" value="1"/>
</dbReference>
<evidence type="ECO:0000256" key="2">
    <source>
        <dbReference type="ARBA" id="ARBA00022448"/>
    </source>
</evidence>
<dbReference type="Proteomes" id="UP000824124">
    <property type="component" value="Unassembled WGS sequence"/>
</dbReference>
<keyword evidence="3 7" id="KW-0375">Hydrogen ion transport</keyword>
<evidence type="ECO:0000256" key="5">
    <source>
        <dbReference type="ARBA" id="ARBA00023136"/>
    </source>
</evidence>
<proteinExistence type="inferred from homology"/>
<keyword evidence="5 7" id="KW-0472">Membrane</keyword>
<evidence type="ECO:0000313" key="9">
    <source>
        <dbReference type="Proteomes" id="UP000824124"/>
    </source>
</evidence>
<reference evidence="8" key="2">
    <citation type="journal article" date="2021" name="PeerJ">
        <title>Extensive microbial diversity within the chicken gut microbiome revealed by metagenomics and culture.</title>
        <authorList>
            <person name="Gilroy R."/>
            <person name="Ravi A."/>
            <person name="Getino M."/>
            <person name="Pursley I."/>
            <person name="Horton D.L."/>
            <person name="Alikhan N.F."/>
            <person name="Baker D."/>
            <person name="Gharbi K."/>
            <person name="Hall N."/>
            <person name="Watson M."/>
            <person name="Adriaenssens E.M."/>
            <person name="Foster-Nyarko E."/>
            <person name="Jarju S."/>
            <person name="Secka A."/>
            <person name="Antonio M."/>
            <person name="Oren A."/>
            <person name="Chaudhuri R.R."/>
            <person name="La Ragione R."/>
            <person name="Hildebrand F."/>
            <person name="Pallen M.J."/>
        </authorList>
    </citation>
    <scope>NUCLEOTIDE SEQUENCE</scope>
    <source>
        <strain evidence="8">2830</strain>
    </source>
</reference>
<dbReference type="GO" id="GO:0005886">
    <property type="term" value="C:plasma membrane"/>
    <property type="evidence" value="ECO:0007669"/>
    <property type="project" value="UniProtKB-SubCell"/>
</dbReference>
<organism evidence="8 9">
    <name type="scientific">Candidatus Avidehalobacter gallistercoris</name>
    <dbReference type="NCBI Taxonomy" id="2840694"/>
    <lineage>
        <taxon>Bacteria</taxon>
        <taxon>Bacillati</taxon>
        <taxon>Bacillota</taxon>
        <taxon>Clostridia</taxon>
        <taxon>Eubacteriales</taxon>
        <taxon>Peptococcaceae</taxon>
        <taxon>Peptococcaceae incertae sedis</taxon>
        <taxon>Candidatus Avidehalobacter</taxon>
    </lineage>
</organism>
<keyword evidence="2 7" id="KW-0813">Transport</keyword>
<evidence type="ECO:0000256" key="3">
    <source>
        <dbReference type="ARBA" id="ARBA00022781"/>
    </source>
</evidence>
<dbReference type="InterPro" id="IPR000711">
    <property type="entry name" value="ATPase_OSCP/dsu"/>
</dbReference>
<dbReference type="Pfam" id="PF00213">
    <property type="entry name" value="OSCP"/>
    <property type="match status" value="1"/>
</dbReference>
<dbReference type="InterPro" id="IPR026015">
    <property type="entry name" value="ATP_synth_OSCP/delta_N_sf"/>
</dbReference>
<dbReference type="NCBIfam" id="TIGR01145">
    <property type="entry name" value="ATP_synt_delta"/>
    <property type="match status" value="1"/>
</dbReference>
<dbReference type="HAMAP" id="MF_01416">
    <property type="entry name" value="ATP_synth_delta_bact"/>
    <property type="match status" value="1"/>
</dbReference>
<dbReference type="Gene3D" id="1.10.520.20">
    <property type="entry name" value="N-terminal domain of the delta subunit of the F1F0-ATP synthase"/>
    <property type="match status" value="1"/>
</dbReference>
<name>A0A9D1HJR6_9FIRM</name>
<reference evidence="8" key="1">
    <citation type="submission" date="2020-10" db="EMBL/GenBank/DDBJ databases">
        <authorList>
            <person name="Gilroy R."/>
        </authorList>
    </citation>
    <scope>NUCLEOTIDE SEQUENCE</scope>
    <source>
        <strain evidence="8">2830</strain>
    </source>
</reference>
<keyword evidence="6 7" id="KW-0066">ATP synthesis</keyword>
<dbReference type="AlphaFoldDB" id="A0A9D1HJR6"/>
<keyword evidence="7" id="KW-0139">CF(1)</keyword>
<evidence type="ECO:0000313" key="8">
    <source>
        <dbReference type="EMBL" id="HIU10551.1"/>
    </source>
</evidence>
<dbReference type="PRINTS" id="PR00125">
    <property type="entry name" value="ATPASEDELTA"/>
</dbReference>
<evidence type="ECO:0000256" key="7">
    <source>
        <dbReference type="HAMAP-Rule" id="MF_01416"/>
    </source>
</evidence>
<evidence type="ECO:0000256" key="1">
    <source>
        <dbReference type="ARBA" id="ARBA00004370"/>
    </source>
</evidence>
<comment type="subcellular location">
    <subcellularLocation>
        <location evidence="7">Cell membrane</location>
        <topology evidence="7">Peripheral membrane protein</topology>
    </subcellularLocation>
    <subcellularLocation>
        <location evidence="1">Membrane</location>
    </subcellularLocation>
</comment>
<sequence>MIKGGLTQRYAKALYELALEKQQVQEFGDQLHRFVDELEHNAEFNGLFCGKLVPASAKKQVVEQIFSDFAEDVKGFIFIALDKNRETSIPQVVDCYDDLCDAAAGIRQILVHTAVPLERVEAERLQKSFEQKLGGTIRLKTSIDKSMIGGIKVQVDDTVYDASLLHQLNALKQTLSVE</sequence>
<comment type="similarity">
    <text evidence="7">Belongs to the ATPase delta chain family.</text>
</comment>
<keyword evidence="4 7" id="KW-0406">Ion transport</keyword>
<comment type="caution">
    <text evidence="8">The sequence shown here is derived from an EMBL/GenBank/DDBJ whole genome shotgun (WGS) entry which is preliminary data.</text>
</comment>
<dbReference type="GO" id="GO:0045259">
    <property type="term" value="C:proton-transporting ATP synthase complex"/>
    <property type="evidence" value="ECO:0007669"/>
    <property type="project" value="UniProtKB-KW"/>
</dbReference>
<comment type="function">
    <text evidence="7">This protein is part of the stalk that links CF(0) to CF(1). It either transmits conformational changes from CF(0) to CF(1) or is implicated in proton conduction.</text>
</comment>
<evidence type="ECO:0000256" key="6">
    <source>
        <dbReference type="ARBA" id="ARBA00023310"/>
    </source>
</evidence>
<dbReference type="GO" id="GO:0046933">
    <property type="term" value="F:proton-transporting ATP synthase activity, rotational mechanism"/>
    <property type="evidence" value="ECO:0007669"/>
    <property type="project" value="UniProtKB-UniRule"/>
</dbReference>
<dbReference type="PANTHER" id="PTHR11910">
    <property type="entry name" value="ATP SYNTHASE DELTA CHAIN"/>
    <property type="match status" value="1"/>
</dbReference>
<comment type="function">
    <text evidence="7">F(1)F(0) ATP synthase produces ATP from ADP in the presence of a proton or sodium gradient. F-type ATPases consist of two structural domains, F(1) containing the extramembraneous catalytic core and F(0) containing the membrane proton channel, linked together by a central stalk and a peripheral stalk. During catalysis, ATP synthesis in the catalytic domain of F(1) is coupled via a rotary mechanism of the central stalk subunits to proton translocation.</text>
</comment>
<gene>
    <name evidence="7 8" type="primary">atpH</name>
    <name evidence="8" type="ORF">IAB00_04805</name>
</gene>
<accession>A0A9D1HJR6</accession>
<dbReference type="EMBL" id="DVMH01000023">
    <property type="protein sequence ID" value="HIU10551.1"/>
    <property type="molecule type" value="Genomic_DNA"/>
</dbReference>
<protein>
    <recommendedName>
        <fullName evidence="7">ATP synthase subunit delta</fullName>
    </recommendedName>
    <alternativeName>
        <fullName evidence="7">ATP synthase F(1) sector subunit delta</fullName>
    </alternativeName>
    <alternativeName>
        <fullName evidence="7">F-type ATPase subunit delta</fullName>
        <shortName evidence="7">F-ATPase subunit delta</shortName>
    </alternativeName>
</protein>
<keyword evidence="7" id="KW-1003">Cell membrane</keyword>
<evidence type="ECO:0000256" key="4">
    <source>
        <dbReference type="ARBA" id="ARBA00023065"/>
    </source>
</evidence>